<feature type="region of interest" description="Disordered" evidence="1">
    <location>
        <begin position="1"/>
        <end position="38"/>
    </location>
</feature>
<reference evidence="2 3" key="1">
    <citation type="submission" date="2015-11" db="EMBL/GenBank/DDBJ databases">
        <title>Genomic analysis of 38 Legionella species identifies large and diverse effector repertoires.</title>
        <authorList>
            <person name="Burstein D."/>
            <person name="Amaro F."/>
            <person name="Zusman T."/>
            <person name="Lifshitz Z."/>
            <person name="Cohen O."/>
            <person name="Gilbert J.A."/>
            <person name="Pupko T."/>
            <person name="Shuman H.A."/>
            <person name="Segal G."/>
        </authorList>
    </citation>
    <scope>NUCLEOTIDE SEQUENCE [LARGE SCALE GENOMIC DNA]</scope>
    <source>
        <strain evidence="2 3">ATCC 49506</strain>
    </source>
</reference>
<dbReference type="PATRIC" id="fig|45070.6.peg.2858"/>
<keyword evidence="3" id="KW-1185">Reference proteome</keyword>
<protein>
    <submittedName>
        <fullName evidence="2">Uncharacterized protein</fullName>
    </submittedName>
</protein>
<comment type="caution">
    <text evidence="2">The sequence shown here is derived from an EMBL/GenBank/DDBJ whole genome shotgun (WGS) entry which is preliminary data.</text>
</comment>
<evidence type="ECO:0000256" key="1">
    <source>
        <dbReference type="SAM" id="MobiDB-lite"/>
    </source>
</evidence>
<accession>A0A0W0WL84</accession>
<evidence type="ECO:0000313" key="3">
    <source>
        <dbReference type="Proteomes" id="UP000054725"/>
    </source>
</evidence>
<dbReference type="Proteomes" id="UP000054725">
    <property type="component" value="Unassembled WGS sequence"/>
</dbReference>
<dbReference type="RefSeq" id="WP_238585982.1">
    <property type="nucleotide sequence ID" value="NZ_CAAAIF010000003.1"/>
</dbReference>
<sequence>MPKDKRKVGFFGEKSARPSQKKPVAPKISKKSKNSGQLKKVEPQAFNDYLHDAIREATRIRKISSRQQRYSGAQFEVALIGFADIKTLKTVMDKDIYVNFDEANIERDWTVGFDWLDLAVSYHDPDAIEYFQTRLEEVIFRTAYENYKREFRPDCSLINYEQNTTMSFSVK</sequence>
<organism evidence="2 3">
    <name type="scientific">Legionella nautarum</name>
    <dbReference type="NCBI Taxonomy" id="45070"/>
    <lineage>
        <taxon>Bacteria</taxon>
        <taxon>Pseudomonadati</taxon>
        <taxon>Pseudomonadota</taxon>
        <taxon>Gammaproteobacteria</taxon>
        <taxon>Legionellales</taxon>
        <taxon>Legionellaceae</taxon>
        <taxon>Legionella</taxon>
    </lineage>
</organism>
<dbReference type="EMBL" id="LNYO01000024">
    <property type="protein sequence ID" value="KTD33057.1"/>
    <property type="molecule type" value="Genomic_DNA"/>
</dbReference>
<dbReference type="AlphaFoldDB" id="A0A0W0WL84"/>
<proteinExistence type="predicted"/>
<gene>
    <name evidence="2" type="ORF">Lnau_2705</name>
</gene>
<name>A0A0W0WL84_9GAMM</name>
<evidence type="ECO:0000313" key="2">
    <source>
        <dbReference type="EMBL" id="KTD33057.1"/>
    </source>
</evidence>